<name>A0AAI8CM22_FERIS</name>
<feature type="chain" id="PRO_5042525465" description="Carboxypeptidase regulatory-like domain-containing protein" evidence="1">
    <location>
        <begin position="26"/>
        <end position="797"/>
    </location>
</feature>
<evidence type="ECO:0000313" key="2">
    <source>
        <dbReference type="EMBL" id="AMW32977.1"/>
    </source>
</evidence>
<protein>
    <recommendedName>
        <fullName evidence="4">Carboxypeptidase regulatory-like domain-containing protein</fullName>
    </recommendedName>
</protein>
<dbReference type="Pfam" id="PF17963">
    <property type="entry name" value="Big_9"/>
    <property type="match status" value="2"/>
</dbReference>
<dbReference type="AlphaFoldDB" id="A0AAI8CM22"/>
<proteinExistence type="predicted"/>
<feature type="signal peptide" evidence="1">
    <location>
        <begin position="1"/>
        <end position="25"/>
    </location>
</feature>
<dbReference type="PROSITE" id="PS51257">
    <property type="entry name" value="PROKAR_LIPOPROTEIN"/>
    <property type="match status" value="1"/>
</dbReference>
<dbReference type="Proteomes" id="UP000093740">
    <property type="component" value="Chromosome"/>
</dbReference>
<dbReference type="InterPro" id="IPR013783">
    <property type="entry name" value="Ig-like_fold"/>
</dbReference>
<dbReference type="EMBL" id="CP014334">
    <property type="protein sequence ID" value="AMW32977.1"/>
    <property type="molecule type" value="Genomic_DNA"/>
</dbReference>
<dbReference type="Gene3D" id="2.60.40.10">
    <property type="entry name" value="Immunoglobulins"/>
    <property type="match status" value="2"/>
</dbReference>
<evidence type="ECO:0000313" key="3">
    <source>
        <dbReference type="Proteomes" id="UP000093740"/>
    </source>
</evidence>
<dbReference type="KEGG" id="fia:NA23_06750"/>
<evidence type="ECO:0000256" key="1">
    <source>
        <dbReference type="SAM" id="SignalP"/>
    </source>
</evidence>
<dbReference type="InterPro" id="IPR035986">
    <property type="entry name" value="PKD_dom_sf"/>
</dbReference>
<keyword evidence="1" id="KW-0732">Signal</keyword>
<organism evidence="2 3">
    <name type="scientific">Fervidobacterium islandicum</name>
    <dbReference type="NCBI Taxonomy" id="2423"/>
    <lineage>
        <taxon>Bacteria</taxon>
        <taxon>Thermotogati</taxon>
        <taxon>Thermotogota</taxon>
        <taxon>Thermotogae</taxon>
        <taxon>Thermotogales</taxon>
        <taxon>Fervidobacteriaceae</taxon>
        <taxon>Fervidobacterium</taxon>
    </lineage>
</organism>
<reference evidence="2 3" key="1">
    <citation type="journal article" date="2015" name="Stand. Genomic Sci.">
        <title>Genome sequence of a native-feather degrading extremely thermophilic Eubacterium, Fervidobacterium islandicum AW-1.</title>
        <authorList>
            <person name="Lee Y.J."/>
            <person name="Jeong H."/>
            <person name="Park G.S."/>
            <person name="Kwak Y."/>
            <person name="Lee S.J."/>
            <person name="Lee S.J."/>
            <person name="Park M.K."/>
            <person name="Kim J.Y."/>
            <person name="Kang H.K."/>
            <person name="Shin J.H."/>
            <person name="Lee D.W."/>
        </authorList>
    </citation>
    <scope>NUCLEOTIDE SEQUENCE [LARGE SCALE GENOMIC DNA]</scope>
    <source>
        <strain evidence="2 3">AW-1</strain>
    </source>
</reference>
<gene>
    <name evidence="2" type="ORF">NA23_06750</name>
</gene>
<evidence type="ECO:0008006" key="4">
    <source>
        <dbReference type="Google" id="ProtNLM"/>
    </source>
</evidence>
<keyword evidence="3" id="KW-1185">Reference proteome</keyword>
<dbReference type="RefSeq" id="WP_033191970.1">
    <property type="nucleotide sequence ID" value="NZ_CP014334.2"/>
</dbReference>
<sequence length="797" mass="87934">MKKVVFLAASIMLFLLLTLTSCVPVAPVWDKPNYTLTGTVGQEVSFDLSGKVTDPNGDQVTITIVGETHGATITNKVFKFTPASVGTYTFTLKASNGRGGEAFATLIVVASAAPNNAPMWNLPEDIQIIKGQKLDYDLTSRVSDPDGDEITITLESGPSGALIENDRLKWDTATFAEGLYIFLLKATDSKGAFSYGHLKVSVLPVPTTNRNPSVLPIADQLVNVGKMLTINLSDYAYDPDGDALTFKIKSGPGYIISNKYYWFPTAKSSTKNTVTVEVSDGKGGTANMTFKVSAPYDGTGSLVVYVTDYKSGSATVDAAVKLMVGNTQVAVGTTDANGKVQFNNVTLSTTTDFDIVIEKAGYAKTYIEGLRLKHNETVKFETQLRVAKLGPTTSVKPFELNFAMYDANNNVVLPNGNLSTDTIRVVGQATSTEYTLNLWYVKVGGVPGTATFTAPRTIGYSNPIVATQSAAEFEGMTPVLIDVYDQNDNRYEKIVYVNIVRQAATNIVPYIVQRYTTAAPTSYNILAYTRNLAVEYYKGGEKPTAAPKGTNLYVEVRWRAWYSASNTTRPKAYRIYRSFDNITYEPIATVPNTTYYYRDYSAELEPLKRVYYAVSSVYDGFETPYTVIGDVIPLPMFNVIYVSPVNGSTNVSRDPTFRWRFDGTSSTAEGTVQYLWDIWLYDEVVNDYCYYSLGTNPTSGSYSIFGTLATAPTVEFKFSDFTSGTYRWIDFSAQAWYPYNKLQANKVYEWGNELLVARIIDPSDRSIAYAIRVDNNNYIGLGTIPTEIYHRFVTGEN</sequence>
<dbReference type="SMR" id="A0AAI8CM22"/>
<dbReference type="SUPFAM" id="SSF49299">
    <property type="entry name" value="PKD domain"/>
    <property type="match status" value="1"/>
</dbReference>
<accession>A0AAI8CM22</accession>